<protein>
    <recommendedName>
        <fullName evidence="4">Elicitin</fullName>
    </recommendedName>
</protein>
<organism evidence="2 3">
    <name type="scientific">Phytophthora boehmeriae</name>
    <dbReference type="NCBI Taxonomy" id="109152"/>
    <lineage>
        <taxon>Eukaryota</taxon>
        <taxon>Sar</taxon>
        <taxon>Stramenopiles</taxon>
        <taxon>Oomycota</taxon>
        <taxon>Peronosporomycetes</taxon>
        <taxon>Peronosporales</taxon>
        <taxon>Peronosporaceae</taxon>
        <taxon>Phytophthora</taxon>
    </lineage>
</organism>
<name>A0A8T1W9F2_9STRA</name>
<dbReference type="EMBL" id="JAGDFL010000428">
    <property type="protein sequence ID" value="KAG7388810.1"/>
    <property type="molecule type" value="Genomic_DNA"/>
</dbReference>
<keyword evidence="1" id="KW-0732">Signal</keyword>
<evidence type="ECO:0008006" key="4">
    <source>
        <dbReference type="Google" id="ProtNLM"/>
    </source>
</evidence>
<reference evidence="2" key="1">
    <citation type="submission" date="2021-02" db="EMBL/GenBank/DDBJ databases">
        <authorList>
            <person name="Palmer J.M."/>
        </authorList>
    </citation>
    <scope>NUCLEOTIDE SEQUENCE</scope>
    <source>
        <strain evidence="2">SCRP23</strain>
    </source>
</reference>
<feature type="signal peptide" evidence="1">
    <location>
        <begin position="1"/>
        <end position="26"/>
    </location>
</feature>
<evidence type="ECO:0000256" key="1">
    <source>
        <dbReference type="SAM" id="SignalP"/>
    </source>
</evidence>
<keyword evidence="3" id="KW-1185">Reference proteome</keyword>
<proteinExistence type="predicted"/>
<dbReference type="SMART" id="SM01187">
    <property type="entry name" value="Elicitin"/>
    <property type="match status" value="1"/>
</dbReference>
<accession>A0A8T1W9F2</accession>
<comment type="caution">
    <text evidence="2">The sequence shown here is derived from an EMBL/GenBank/DDBJ whole genome shotgun (WGS) entry which is preliminary data.</text>
</comment>
<sequence length="159" mass="16251">MAKTTPTCTALLVLGLVILQTCNVDAANCTTDEQTTIENVYSDLSTGDACSKLIADTAVSSLDYCMNSDCLSALADAVDQLPDCTGDDEVTYKTGLEAIVTYCSGVNDELNESASASASGSTDVDGTSDSGAISAQGAMTTAALLTQMSVVIYFLAGLL</sequence>
<evidence type="ECO:0000313" key="2">
    <source>
        <dbReference type="EMBL" id="KAG7388810.1"/>
    </source>
</evidence>
<dbReference type="InterPro" id="IPR002200">
    <property type="entry name" value="Elicitin"/>
</dbReference>
<evidence type="ECO:0000313" key="3">
    <source>
        <dbReference type="Proteomes" id="UP000693981"/>
    </source>
</evidence>
<dbReference type="AlphaFoldDB" id="A0A8T1W9F2"/>
<feature type="chain" id="PRO_5035851785" description="Elicitin" evidence="1">
    <location>
        <begin position="27"/>
        <end position="159"/>
    </location>
</feature>
<gene>
    <name evidence="2" type="ORF">PHYBOEH_007691</name>
</gene>
<dbReference type="OrthoDB" id="116892at2759"/>
<dbReference type="GO" id="GO:0005576">
    <property type="term" value="C:extracellular region"/>
    <property type="evidence" value="ECO:0007669"/>
    <property type="project" value="InterPro"/>
</dbReference>
<dbReference type="Proteomes" id="UP000693981">
    <property type="component" value="Unassembled WGS sequence"/>
</dbReference>